<protein>
    <submittedName>
        <fullName evidence="2">Uncharacterized protein</fullName>
    </submittedName>
</protein>
<dbReference type="Proteomes" id="UP000239759">
    <property type="component" value="Unassembled WGS sequence"/>
</dbReference>
<dbReference type="AlphaFoldDB" id="A0AAP8QD09"/>
<comment type="caution">
    <text evidence="2">The sequence shown here is derived from an EMBL/GenBank/DDBJ whole genome shotgun (WGS) entry which is preliminary data.</text>
</comment>
<name>A0AAP8QD09_BRELA</name>
<reference evidence="2 3" key="1">
    <citation type="submission" date="2018-02" db="EMBL/GenBank/DDBJ databases">
        <title>Comparative analysis of genomes of three Brevibacillus laterosporus strains producers of potent antimicrobials isolated from silage.</title>
        <authorList>
            <person name="Kojic M."/>
            <person name="Miljkovic M."/>
            <person name="Studholme D."/>
            <person name="Filipic B."/>
        </authorList>
    </citation>
    <scope>NUCLEOTIDE SEQUENCE [LARGE SCALE GENOMIC DNA]</scope>
    <source>
        <strain evidence="2 3">BGSP11</strain>
    </source>
</reference>
<accession>A0AAP8QD09</accession>
<keyword evidence="1" id="KW-1133">Transmembrane helix</keyword>
<evidence type="ECO:0000313" key="2">
    <source>
        <dbReference type="EMBL" id="PPA98037.1"/>
    </source>
</evidence>
<keyword evidence="1" id="KW-0472">Membrane</keyword>
<gene>
    <name evidence="2" type="ORF">C4A77_14525</name>
</gene>
<evidence type="ECO:0000313" key="3">
    <source>
        <dbReference type="Proteomes" id="UP000239759"/>
    </source>
</evidence>
<organism evidence="2 3">
    <name type="scientific">Brevibacillus laterosporus</name>
    <name type="common">Bacillus laterosporus</name>
    <dbReference type="NCBI Taxonomy" id="1465"/>
    <lineage>
        <taxon>Bacteria</taxon>
        <taxon>Bacillati</taxon>
        <taxon>Bacillota</taxon>
        <taxon>Bacilli</taxon>
        <taxon>Bacillales</taxon>
        <taxon>Paenibacillaceae</taxon>
        <taxon>Brevibacillus</taxon>
    </lineage>
</organism>
<proteinExistence type="predicted"/>
<sequence length="60" mass="7187">MLLPIIQHVRPIFHSNKFFLRRKKEHLIIVAFHRLARETLMMGLLFVSGYPSMLFLFFLA</sequence>
<feature type="transmembrane region" description="Helical" evidence="1">
    <location>
        <begin position="40"/>
        <end position="59"/>
    </location>
</feature>
<keyword evidence="1" id="KW-0812">Transmembrane</keyword>
<evidence type="ECO:0000256" key="1">
    <source>
        <dbReference type="SAM" id="Phobius"/>
    </source>
</evidence>
<dbReference type="EMBL" id="PRKQ01000017">
    <property type="protein sequence ID" value="PPA98037.1"/>
    <property type="molecule type" value="Genomic_DNA"/>
</dbReference>